<evidence type="ECO:0000313" key="2">
    <source>
        <dbReference type="Proteomes" id="UP001055811"/>
    </source>
</evidence>
<reference evidence="1 2" key="2">
    <citation type="journal article" date="2022" name="Mol. Ecol. Resour.">
        <title>The genomes of chicory, endive, great burdock and yacon provide insights into Asteraceae paleo-polyploidization history and plant inulin production.</title>
        <authorList>
            <person name="Fan W."/>
            <person name="Wang S."/>
            <person name="Wang H."/>
            <person name="Wang A."/>
            <person name="Jiang F."/>
            <person name="Liu H."/>
            <person name="Zhao H."/>
            <person name="Xu D."/>
            <person name="Zhang Y."/>
        </authorList>
    </citation>
    <scope>NUCLEOTIDE SEQUENCE [LARGE SCALE GENOMIC DNA]</scope>
    <source>
        <strain evidence="2">cv. Punajuju</strain>
        <tissue evidence="1">Leaves</tissue>
    </source>
</reference>
<accession>A0ACB8YXN2</accession>
<proteinExistence type="predicted"/>
<dbReference type="EMBL" id="CM042017">
    <property type="protein sequence ID" value="KAI3690201.1"/>
    <property type="molecule type" value="Genomic_DNA"/>
</dbReference>
<keyword evidence="2" id="KW-1185">Reference proteome</keyword>
<reference evidence="2" key="1">
    <citation type="journal article" date="2022" name="Mol. Ecol. Resour.">
        <title>The genomes of chicory, endive, great burdock and yacon provide insights into Asteraceae palaeo-polyploidization history and plant inulin production.</title>
        <authorList>
            <person name="Fan W."/>
            <person name="Wang S."/>
            <person name="Wang H."/>
            <person name="Wang A."/>
            <person name="Jiang F."/>
            <person name="Liu H."/>
            <person name="Zhao H."/>
            <person name="Xu D."/>
            <person name="Zhang Y."/>
        </authorList>
    </citation>
    <scope>NUCLEOTIDE SEQUENCE [LARGE SCALE GENOMIC DNA]</scope>
    <source>
        <strain evidence="2">cv. Punajuju</strain>
    </source>
</reference>
<name>A0ACB8YXN2_CICIN</name>
<gene>
    <name evidence="1" type="ORF">L2E82_48176</name>
</gene>
<organism evidence="1 2">
    <name type="scientific">Cichorium intybus</name>
    <name type="common">Chicory</name>
    <dbReference type="NCBI Taxonomy" id="13427"/>
    <lineage>
        <taxon>Eukaryota</taxon>
        <taxon>Viridiplantae</taxon>
        <taxon>Streptophyta</taxon>
        <taxon>Embryophyta</taxon>
        <taxon>Tracheophyta</taxon>
        <taxon>Spermatophyta</taxon>
        <taxon>Magnoliopsida</taxon>
        <taxon>eudicotyledons</taxon>
        <taxon>Gunneridae</taxon>
        <taxon>Pentapetalae</taxon>
        <taxon>asterids</taxon>
        <taxon>campanulids</taxon>
        <taxon>Asterales</taxon>
        <taxon>Asteraceae</taxon>
        <taxon>Cichorioideae</taxon>
        <taxon>Cichorieae</taxon>
        <taxon>Cichoriinae</taxon>
        <taxon>Cichorium</taxon>
    </lineage>
</organism>
<protein>
    <submittedName>
        <fullName evidence="1">Uncharacterized protein</fullName>
    </submittedName>
</protein>
<sequence length="311" mass="35146">MSSADQTAPHSNSSVPSILSLCSKVQLNGTNYNDWIRNIKMALRYENKEYVLETELVDVDPETATPEEIASYQKHSDDATKVACIMIATMNPELQRIYEDYWPYEMHRELAEKFRKQERIERCEVVKDFTNSKPKDGESICAHVQRMQGYVERLRKLAMPVPEELAVDIMLNSLPSSYDQFRLAYHLNNNQTNLTELHRMLRVAEDGMKGKSVPSINQPVLAIGSGKGKKRKGPPKQNWREKVQVGSSSNGSRTKASHIPCVANPDEANCFYCKEKGHWKRSCPKYLQDVKDGKVKPSTAGPKGKQGGGAR</sequence>
<comment type="caution">
    <text evidence="1">The sequence shown here is derived from an EMBL/GenBank/DDBJ whole genome shotgun (WGS) entry which is preliminary data.</text>
</comment>
<dbReference type="Proteomes" id="UP001055811">
    <property type="component" value="Linkage Group LG09"/>
</dbReference>
<evidence type="ECO:0000313" key="1">
    <source>
        <dbReference type="EMBL" id="KAI3690201.1"/>
    </source>
</evidence>